<accession>A0A1I6EB48</accession>
<dbReference type="InterPro" id="IPR010982">
    <property type="entry name" value="Lambda_DNA-bd_dom_sf"/>
</dbReference>
<dbReference type="SUPFAM" id="SSF47413">
    <property type="entry name" value="lambda repressor-like DNA-binding domains"/>
    <property type="match status" value="1"/>
</dbReference>
<dbReference type="GO" id="GO:0003677">
    <property type="term" value="F:DNA binding"/>
    <property type="evidence" value="ECO:0007669"/>
    <property type="project" value="InterPro"/>
</dbReference>
<organism evidence="2 3">
    <name type="scientific">Desulfoscipio geothermicus DSM 3669</name>
    <dbReference type="NCBI Taxonomy" id="1121426"/>
    <lineage>
        <taxon>Bacteria</taxon>
        <taxon>Bacillati</taxon>
        <taxon>Bacillota</taxon>
        <taxon>Clostridia</taxon>
        <taxon>Eubacteriales</taxon>
        <taxon>Desulfallaceae</taxon>
        <taxon>Desulfoscipio</taxon>
    </lineage>
</organism>
<sequence>MKMRRFGEILKKTRELRGFSIRDLAKILKVSATLVSKWEIGKYPPPQKIETIKKISQVLAIDENELLELCNIENMLNGLPNNLRVALKKSLYIHLKTNYRDENGRFKGPENIYDSLLPLASNGKNLLVVKQFGFQWDEINYPKFKTLAEWIINDFLMQLLCKISIDFVNIQNGYADIGTFLRNENRKFIIQVYFLKPDGTEELYELDSDGISFSDFLLV</sequence>
<dbReference type="SMART" id="SM00530">
    <property type="entry name" value="HTH_XRE"/>
    <property type="match status" value="1"/>
</dbReference>
<dbReference type="PROSITE" id="PS50943">
    <property type="entry name" value="HTH_CROC1"/>
    <property type="match status" value="1"/>
</dbReference>
<reference evidence="3" key="1">
    <citation type="submission" date="2016-10" db="EMBL/GenBank/DDBJ databases">
        <authorList>
            <person name="Varghese N."/>
            <person name="Submissions S."/>
        </authorList>
    </citation>
    <scope>NUCLEOTIDE SEQUENCE [LARGE SCALE GENOMIC DNA]</scope>
    <source>
        <strain evidence="3">DSM 3669</strain>
    </source>
</reference>
<dbReference type="Proteomes" id="UP000199584">
    <property type="component" value="Unassembled WGS sequence"/>
</dbReference>
<dbReference type="Pfam" id="PF12844">
    <property type="entry name" value="HTH_19"/>
    <property type="match status" value="1"/>
</dbReference>
<gene>
    <name evidence="2" type="ORF">SAMN05660706_1343</name>
</gene>
<evidence type="ECO:0000313" key="3">
    <source>
        <dbReference type="Proteomes" id="UP000199584"/>
    </source>
</evidence>
<dbReference type="RefSeq" id="WP_092486761.1">
    <property type="nucleotide sequence ID" value="NZ_FOYM01000034.1"/>
</dbReference>
<evidence type="ECO:0000259" key="1">
    <source>
        <dbReference type="PROSITE" id="PS50943"/>
    </source>
</evidence>
<dbReference type="EMBL" id="FOYM01000034">
    <property type="protein sequence ID" value="SFR14960.1"/>
    <property type="molecule type" value="Genomic_DNA"/>
</dbReference>
<dbReference type="AlphaFoldDB" id="A0A1I6EB48"/>
<feature type="domain" description="HTH cro/C1-type" evidence="1">
    <location>
        <begin position="10"/>
        <end position="66"/>
    </location>
</feature>
<dbReference type="Gene3D" id="1.10.260.40">
    <property type="entry name" value="lambda repressor-like DNA-binding domains"/>
    <property type="match status" value="1"/>
</dbReference>
<evidence type="ECO:0000313" key="2">
    <source>
        <dbReference type="EMBL" id="SFR14960.1"/>
    </source>
</evidence>
<name>A0A1I6EB48_9FIRM</name>
<dbReference type="InterPro" id="IPR001387">
    <property type="entry name" value="Cro/C1-type_HTH"/>
</dbReference>
<dbReference type="OrthoDB" id="9813152at2"/>
<protein>
    <submittedName>
        <fullName evidence="2">Helix-turn-helix domain-containing protein</fullName>
    </submittedName>
</protein>
<keyword evidence="3" id="KW-1185">Reference proteome</keyword>
<proteinExistence type="predicted"/>
<dbReference type="CDD" id="cd00093">
    <property type="entry name" value="HTH_XRE"/>
    <property type="match status" value="1"/>
</dbReference>